<evidence type="ECO:0000313" key="11">
    <source>
        <dbReference type="EMBL" id="SEJ94831.1"/>
    </source>
</evidence>
<evidence type="ECO:0000256" key="2">
    <source>
        <dbReference type="ARBA" id="ARBA00022448"/>
    </source>
</evidence>
<organism evidence="11 12">
    <name type="scientific">Propionispira arboris</name>
    <dbReference type="NCBI Taxonomy" id="84035"/>
    <lineage>
        <taxon>Bacteria</taxon>
        <taxon>Bacillati</taxon>
        <taxon>Bacillota</taxon>
        <taxon>Negativicutes</taxon>
        <taxon>Selenomonadales</taxon>
        <taxon>Selenomonadaceae</taxon>
        <taxon>Propionispira</taxon>
    </lineage>
</organism>
<feature type="transmembrane region" description="Helical" evidence="9">
    <location>
        <begin position="12"/>
        <end position="31"/>
    </location>
</feature>
<comment type="subcellular location">
    <subcellularLocation>
        <location evidence="1">Cell membrane</location>
        <topology evidence="1">Multi-pass membrane protein</topology>
    </subcellularLocation>
</comment>
<dbReference type="PIRSF" id="PIRSF006304">
    <property type="entry name" value="GatC"/>
    <property type="match status" value="1"/>
</dbReference>
<protein>
    <submittedName>
        <fullName evidence="11">PTS system IIC component, Gat family (TC 4.A.5)</fullName>
    </submittedName>
</protein>
<keyword evidence="3" id="KW-1003">Cell membrane</keyword>
<feature type="transmembrane region" description="Helical" evidence="9">
    <location>
        <begin position="83"/>
        <end position="114"/>
    </location>
</feature>
<keyword evidence="8 9" id="KW-0472">Membrane</keyword>
<evidence type="ECO:0000256" key="7">
    <source>
        <dbReference type="ARBA" id="ARBA00022989"/>
    </source>
</evidence>
<dbReference type="GO" id="GO:0005886">
    <property type="term" value="C:plasma membrane"/>
    <property type="evidence" value="ECO:0007669"/>
    <property type="project" value="UniProtKB-SubCell"/>
</dbReference>
<evidence type="ECO:0000256" key="9">
    <source>
        <dbReference type="SAM" id="Phobius"/>
    </source>
</evidence>
<evidence type="ECO:0000313" key="12">
    <source>
        <dbReference type="Proteomes" id="UP000199662"/>
    </source>
</evidence>
<feature type="transmembrane region" description="Helical" evidence="9">
    <location>
        <begin position="220"/>
        <end position="240"/>
    </location>
</feature>
<accession>A0A1H7CZ57</accession>
<dbReference type="PANTHER" id="PTHR37324">
    <property type="entry name" value="PTS SYSTEM GALACTITOL-SPECIFIC EIIC COMPONENT"/>
    <property type="match status" value="1"/>
</dbReference>
<feature type="transmembrane region" description="Helical" evidence="9">
    <location>
        <begin position="332"/>
        <end position="352"/>
    </location>
</feature>
<feature type="transmembrane region" description="Helical" evidence="9">
    <location>
        <begin position="43"/>
        <end position="63"/>
    </location>
</feature>
<dbReference type="Proteomes" id="UP000199662">
    <property type="component" value="Unassembled WGS sequence"/>
</dbReference>
<feature type="transmembrane region" description="Helical" evidence="9">
    <location>
        <begin position="252"/>
        <end position="273"/>
    </location>
</feature>
<keyword evidence="6 9" id="KW-0812">Transmembrane</keyword>
<dbReference type="PROSITE" id="PS51104">
    <property type="entry name" value="PTS_EIIC_TYPE_2"/>
    <property type="match status" value="1"/>
</dbReference>
<dbReference type="EMBL" id="FNZK01000027">
    <property type="protein sequence ID" value="SEJ94831.1"/>
    <property type="molecule type" value="Genomic_DNA"/>
</dbReference>
<proteinExistence type="predicted"/>
<dbReference type="GO" id="GO:0009401">
    <property type="term" value="P:phosphoenolpyruvate-dependent sugar phosphotransferase system"/>
    <property type="evidence" value="ECO:0007669"/>
    <property type="project" value="UniProtKB-KW"/>
</dbReference>
<dbReference type="Pfam" id="PF03611">
    <property type="entry name" value="EIIC-GAT"/>
    <property type="match status" value="1"/>
</dbReference>
<name>A0A1H7CZ57_9FIRM</name>
<feature type="transmembrane region" description="Helical" evidence="9">
    <location>
        <begin position="364"/>
        <end position="387"/>
    </location>
</feature>
<evidence type="ECO:0000256" key="3">
    <source>
        <dbReference type="ARBA" id="ARBA00022475"/>
    </source>
</evidence>
<sequence>METMLAGIQEVLGLGAKAILPIIICSLGLFFRMKLRDAIKAGLTVGLGFLGLGLIITLLTSTLEPAVSFYQKLGSGYTIIDIGWAAVGAASWMAPFAALAIPVGLFINLALIRFGAVRTMNIDIWNYMHFLIPGFLTYVLFSSAIAGFLVTILMSVIAIFVGDQLAPRWQKYFGLEGTTCTTVNLIAWTFPVALIINKIIDLIPGLNKIDFSIEKANKRLGIMGDPVLIGLFVGALLGILTKQNFSNTVTMGIGIAGVMLLMPKMVGIMMEGLAPVGKAANSFIKKRIETEKEIIIGMDVALGLGDPTTITTTVVTIPLVILFALILPGVQFFPVGMLTSVCYFAVVCTLASNGNLFRSVISTLIYCIISMYTCAYVAPGATAMLNAAGLSINGLGTDVSVGSPIWGVLIYWLSTIFQ</sequence>
<dbReference type="GO" id="GO:0015577">
    <property type="term" value="F:galactitol transmembrane transporter activity"/>
    <property type="evidence" value="ECO:0007669"/>
    <property type="project" value="InterPro"/>
</dbReference>
<dbReference type="STRING" id="84035.SAMN05660742_12751"/>
<dbReference type="AlphaFoldDB" id="A0A1H7CZ57"/>
<dbReference type="InterPro" id="IPR013014">
    <property type="entry name" value="PTS_EIIC_2"/>
</dbReference>
<feature type="transmembrane region" description="Helical" evidence="9">
    <location>
        <begin position="399"/>
        <end position="417"/>
    </location>
</feature>
<keyword evidence="4" id="KW-0762">Sugar transport</keyword>
<dbReference type="PANTHER" id="PTHR37324:SF2">
    <property type="entry name" value="PTS SYSTEM GALACTITOL-SPECIFIC EIIC COMPONENT"/>
    <property type="match status" value="1"/>
</dbReference>
<evidence type="ECO:0000256" key="8">
    <source>
        <dbReference type="ARBA" id="ARBA00023136"/>
    </source>
</evidence>
<keyword evidence="12" id="KW-1185">Reference proteome</keyword>
<dbReference type="InterPro" id="IPR004703">
    <property type="entry name" value="PTS_sugar-sp_permease"/>
</dbReference>
<evidence type="ECO:0000259" key="10">
    <source>
        <dbReference type="PROSITE" id="PS51104"/>
    </source>
</evidence>
<reference evidence="11 12" key="1">
    <citation type="submission" date="2016-10" db="EMBL/GenBank/DDBJ databases">
        <authorList>
            <person name="de Groot N.N."/>
        </authorList>
    </citation>
    <scope>NUCLEOTIDE SEQUENCE [LARGE SCALE GENOMIC DNA]</scope>
    <source>
        <strain evidence="11 12">DSM 2179</strain>
    </source>
</reference>
<evidence type="ECO:0000256" key="4">
    <source>
        <dbReference type="ARBA" id="ARBA00022597"/>
    </source>
</evidence>
<feature type="transmembrane region" description="Helical" evidence="9">
    <location>
        <begin position="181"/>
        <end position="200"/>
    </location>
</feature>
<evidence type="ECO:0000256" key="1">
    <source>
        <dbReference type="ARBA" id="ARBA00004651"/>
    </source>
</evidence>
<keyword evidence="2" id="KW-0813">Transport</keyword>
<evidence type="ECO:0000256" key="6">
    <source>
        <dbReference type="ARBA" id="ARBA00022692"/>
    </source>
</evidence>
<feature type="domain" description="PTS EIIC type-2" evidence="10">
    <location>
        <begin position="8"/>
        <end position="418"/>
    </location>
</feature>
<feature type="transmembrane region" description="Helical" evidence="9">
    <location>
        <begin position="135"/>
        <end position="161"/>
    </location>
</feature>
<feature type="transmembrane region" description="Helical" evidence="9">
    <location>
        <begin position="294"/>
        <end position="326"/>
    </location>
</feature>
<gene>
    <name evidence="11" type="ORF">SAMN05660742_12751</name>
</gene>
<evidence type="ECO:0000256" key="5">
    <source>
        <dbReference type="ARBA" id="ARBA00022683"/>
    </source>
</evidence>
<dbReference type="InterPro" id="IPR013853">
    <property type="entry name" value="EIIC-GAT"/>
</dbReference>
<keyword evidence="5" id="KW-0598">Phosphotransferase system</keyword>
<keyword evidence="7 9" id="KW-1133">Transmembrane helix</keyword>